<sequence length="131" mass="14758">MKEKYIFLMIILSSFTFISCEKEDTTPSCVSTNVVDKTFPAKKLKVNEANEIEFEILNDCNANYTIFDYEISGDIKNIGIEGLTKNKLITTKKLTFKVIAFPITTGYKTIGFSIRTDRGQMAVSVGIDVNY</sequence>
<accession>A0A176TBG7</accession>
<dbReference type="EMBL" id="LVWE01000032">
    <property type="protein sequence ID" value="OAD45190.1"/>
    <property type="molecule type" value="Genomic_DNA"/>
</dbReference>
<protein>
    <submittedName>
        <fullName evidence="1">Uncharacterized protein</fullName>
    </submittedName>
</protein>
<comment type="caution">
    <text evidence="1">The sequence shown here is derived from an EMBL/GenBank/DDBJ whole genome shotgun (WGS) entry which is preliminary data.</text>
</comment>
<evidence type="ECO:0000313" key="2">
    <source>
        <dbReference type="Proteomes" id="UP000076923"/>
    </source>
</evidence>
<reference evidence="1 2" key="1">
    <citation type="submission" date="2016-02" db="EMBL/GenBank/DDBJ databases">
        <title>Draft genome sequence of Polaribacter atrinae KACC17473.</title>
        <authorList>
            <person name="Shin S.-K."/>
            <person name="Yi H."/>
        </authorList>
    </citation>
    <scope>NUCLEOTIDE SEQUENCE [LARGE SCALE GENOMIC DNA]</scope>
    <source>
        <strain evidence="1 2">KACC 17473</strain>
    </source>
</reference>
<proteinExistence type="predicted"/>
<dbReference type="Proteomes" id="UP000076923">
    <property type="component" value="Unassembled WGS sequence"/>
</dbReference>
<dbReference type="PROSITE" id="PS51257">
    <property type="entry name" value="PROKAR_LIPOPROTEIN"/>
    <property type="match status" value="1"/>
</dbReference>
<gene>
    <name evidence="1" type="ORF">LPB303_09690</name>
</gene>
<keyword evidence="2" id="KW-1185">Reference proteome</keyword>
<organism evidence="1 2">
    <name type="scientific">Polaribacter atrinae</name>
    <dbReference type="NCBI Taxonomy" id="1333662"/>
    <lineage>
        <taxon>Bacteria</taxon>
        <taxon>Pseudomonadati</taxon>
        <taxon>Bacteroidota</taxon>
        <taxon>Flavobacteriia</taxon>
        <taxon>Flavobacteriales</taxon>
        <taxon>Flavobacteriaceae</taxon>
    </lineage>
</organism>
<name>A0A176TBG7_9FLAO</name>
<dbReference type="AlphaFoldDB" id="A0A176TBG7"/>
<evidence type="ECO:0000313" key="1">
    <source>
        <dbReference type="EMBL" id="OAD45190.1"/>
    </source>
</evidence>